<dbReference type="Proteomes" id="UP001368500">
    <property type="component" value="Unassembled WGS sequence"/>
</dbReference>
<reference evidence="6 7" key="1">
    <citation type="submission" date="2024-04" db="EMBL/GenBank/DDBJ databases">
        <title>Novel species of the genus Ideonella isolated from streams.</title>
        <authorList>
            <person name="Lu H."/>
        </authorList>
    </citation>
    <scope>NUCLEOTIDE SEQUENCE [LARGE SCALE GENOMIC DNA]</scope>
    <source>
        <strain evidence="6 7">BYS139W</strain>
    </source>
</reference>
<dbReference type="Pfam" id="PF07690">
    <property type="entry name" value="MFS_1"/>
    <property type="match status" value="1"/>
</dbReference>
<feature type="transmembrane region" description="Helical" evidence="4">
    <location>
        <begin position="97"/>
        <end position="118"/>
    </location>
</feature>
<comment type="caution">
    <text evidence="6">The sequence shown here is derived from an EMBL/GenBank/DDBJ whole genome shotgun (WGS) entry which is preliminary data.</text>
</comment>
<evidence type="ECO:0000313" key="6">
    <source>
        <dbReference type="EMBL" id="MEK8026576.1"/>
    </source>
</evidence>
<feature type="transmembrane region" description="Helical" evidence="4">
    <location>
        <begin position="243"/>
        <end position="263"/>
    </location>
</feature>
<feature type="transmembrane region" description="Helical" evidence="4">
    <location>
        <begin position="336"/>
        <end position="354"/>
    </location>
</feature>
<feature type="domain" description="Major facilitator superfamily (MFS) profile" evidence="5">
    <location>
        <begin position="206"/>
        <end position="388"/>
    </location>
</feature>
<protein>
    <submittedName>
        <fullName evidence="6">MFS transporter</fullName>
    </submittedName>
</protein>
<dbReference type="InterPro" id="IPR011701">
    <property type="entry name" value="MFS"/>
</dbReference>
<feature type="transmembrane region" description="Helical" evidence="4">
    <location>
        <begin position="270"/>
        <end position="290"/>
    </location>
</feature>
<dbReference type="RefSeq" id="WP_341374362.1">
    <property type="nucleotide sequence ID" value="NZ_JBBUTF010000009.1"/>
</dbReference>
<dbReference type="PANTHER" id="PTHR23534:SF1">
    <property type="entry name" value="MAJOR FACILITATOR SUPERFAMILY PROTEIN"/>
    <property type="match status" value="1"/>
</dbReference>
<evidence type="ECO:0000256" key="2">
    <source>
        <dbReference type="ARBA" id="ARBA00022989"/>
    </source>
</evidence>
<keyword evidence="3 4" id="KW-0472">Membrane</keyword>
<proteinExistence type="predicted"/>
<sequence length="388" mass="40591">MNAALLRLVICQGLFLTNNVTFIAINGLVGLHLAPVAWMATLPLMGYVVGGALATPLVARHQRAWGRRRAFQAGQAVGILSTLACAAAVTIDSFGLLLAATLSAGYYNAHAGLYRFAAAELVGPEARTRAISWVMTGGLIGAVAGPNLANAGRDLLAIPFAGAYYALAVLAAVALLILATIPFPPLEAPDPQRPGRSLREIARQPAFIVAVVAAAIGYGMMNLLMAATPLAMAGCGHPFERTALVLEVHVIGMFAPGFFTGALIRRFGTLPVMATGGVLYALCVAVALSGVQLPHFLIALALLGVGWNFIYTGATTLLTQTYRPEEKTLAQGAMDFWVYVTMAFTSLGAGALVTSKGWTWLNLGSIGLLLVLAAALWWLARRGAPQPA</sequence>
<evidence type="ECO:0000256" key="3">
    <source>
        <dbReference type="ARBA" id="ARBA00023136"/>
    </source>
</evidence>
<dbReference type="SUPFAM" id="SSF103473">
    <property type="entry name" value="MFS general substrate transporter"/>
    <property type="match status" value="1"/>
</dbReference>
<accession>A0ABU9B9L2</accession>
<dbReference type="InterPro" id="IPR020846">
    <property type="entry name" value="MFS_dom"/>
</dbReference>
<keyword evidence="7" id="KW-1185">Reference proteome</keyword>
<evidence type="ECO:0000256" key="1">
    <source>
        <dbReference type="ARBA" id="ARBA00022692"/>
    </source>
</evidence>
<feature type="transmembrane region" description="Helical" evidence="4">
    <location>
        <begin position="296"/>
        <end position="315"/>
    </location>
</feature>
<name>A0ABU9B9L2_9BURK</name>
<keyword evidence="1 4" id="KW-0812">Transmembrane</keyword>
<feature type="transmembrane region" description="Helical" evidence="4">
    <location>
        <begin position="360"/>
        <end position="380"/>
    </location>
</feature>
<dbReference type="EMBL" id="JBBUTF010000009">
    <property type="protein sequence ID" value="MEK8026576.1"/>
    <property type="molecule type" value="Genomic_DNA"/>
</dbReference>
<feature type="transmembrane region" description="Helical" evidence="4">
    <location>
        <begin position="130"/>
        <end position="149"/>
    </location>
</feature>
<evidence type="ECO:0000313" key="7">
    <source>
        <dbReference type="Proteomes" id="UP001368500"/>
    </source>
</evidence>
<gene>
    <name evidence="6" type="ORF">AACH11_11450</name>
</gene>
<evidence type="ECO:0000256" key="4">
    <source>
        <dbReference type="SAM" id="Phobius"/>
    </source>
</evidence>
<organism evidence="6 7">
    <name type="scientific">Pseudaquabacterium rugosum</name>
    <dbReference type="NCBI Taxonomy" id="2984194"/>
    <lineage>
        <taxon>Bacteria</taxon>
        <taxon>Pseudomonadati</taxon>
        <taxon>Pseudomonadota</taxon>
        <taxon>Betaproteobacteria</taxon>
        <taxon>Burkholderiales</taxon>
        <taxon>Sphaerotilaceae</taxon>
        <taxon>Pseudaquabacterium</taxon>
    </lineage>
</organism>
<feature type="transmembrane region" description="Helical" evidence="4">
    <location>
        <begin position="161"/>
        <end position="186"/>
    </location>
</feature>
<evidence type="ECO:0000259" key="5">
    <source>
        <dbReference type="PROSITE" id="PS50850"/>
    </source>
</evidence>
<dbReference type="Gene3D" id="1.20.1250.20">
    <property type="entry name" value="MFS general substrate transporter like domains"/>
    <property type="match status" value="1"/>
</dbReference>
<dbReference type="PANTHER" id="PTHR23534">
    <property type="entry name" value="MFS PERMEASE"/>
    <property type="match status" value="1"/>
</dbReference>
<feature type="transmembrane region" description="Helical" evidence="4">
    <location>
        <begin position="207"/>
        <end position="231"/>
    </location>
</feature>
<feature type="transmembrane region" description="Helical" evidence="4">
    <location>
        <begin position="5"/>
        <end position="25"/>
    </location>
</feature>
<feature type="transmembrane region" description="Helical" evidence="4">
    <location>
        <begin position="37"/>
        <end position="58"/>
    </location>
</feature>
<keyword evidence="2 4" id="KW-1133">Transmembrane helix</keyword>
<feature type="transmembrane region" description="Helical" evidence="4">
    <location>
        <begin position="70"/>
        <end position="91"/>
    </location>
</feature>
<dbReference type="PROSITE" id="PS50850">
    <property type="entry name" value="MFS"/>
    <property type="match status" value="1"/>
</dbReference>
<dbReference type="InterPro" id="IPR036259">
    <property type="entry name" value="MFS_trans_sf"/>
</dbReference>